<dbReference type="SUPFAM" id="SSF55486">
    <property type="entry name" value="Metalloproteases ('zincins'), catalytic domain"/>
    <property type="match status" value="1"/>
</dbReference>
<dbReference type="GO" id="GO:0030198">
    <property type="term" value="P:extracellular matrix organization"/>
    <property type="evidence" value="ECO:0007669"/>
    <property type="project" value="TreeGrafter"/>
</dbReference>
<sequence>MVKIILTLLLSLFSAKSMAFTLNTSFAAAFPGEEVVVNLATHECTNLPYTNDEILSMAVEGVNKFWNRVPTSKLKIRRGSHVSVAAEFATDPLCTSNTNGCTANPALSNQSQILMSCNTDTSNFPSNGVLAVTANVNTSGNNIVGSVILLNNRSGSGLISLSRESFVSVLAHEIGHAIGLGHSPVTDSLMYFANMANRVALGEDDMDGVTYLYPREQPTSCGSVAYIKDDYKGGKPIASLLLVALLTVFTLKRRKALLS</sequence>
<feature type="signal peptide" evidence="6">
    <location>
        <begin position="1"/>
        <end position="19"/>
    </location>
</feature>
<accession>E1X455</accession>
<keyword evidence="2" id="KW-0479">Metal-binding</keyword>
<dbReference type="Pfam" id="PF00413">
    <property type="entry name" value="Peptidase_M10"/>
    <property type="match status" value="1"/>
</dbReference>
<dbReference type="InterPro" id="IPR006026">
    <property type="entry name" value="Peptidase_Metallo"/>
</dbReference>
<keyword evidence="4" id="KW-0862">Zinc</keyword>
<keyword evidence="9" id="KW-1185">Reference proteome</keyword>
<feature type="chain" id="PRO_5003154520" description="Peptidase metallopeptidase domain-containing protein" evidence="6">
    <location>
        <begin position="20"/>
        <end position="259"/>
    </location>
</feature>
<evidence type="ECO:0000313" key="8">
    <source>
        <dbReference type="EMBL" id="CBW27026.1"/>
    </source>
</evidence>
<keyword evidence="3" id="KW-0378">Hydrolase</keyword>
<keyword evidence="1" id="KW-0645">Protease</keyword>
<dbReference type="STRING" id="862908.BMS_2223"/>
<dbReference type="Proteomes" id="UP000008963">
    <property type="component" value="Chromosome"/>
</dbReference>
<feature type="domain" description="Peptidase metallopeptidase" evidence="7">
    <location>
        <begin position="26"/>
        <end position="215"/>
    </location>
</feature>
<proteinExistence type="predicted"/>
<dbReference type="InterPro" id="IPR024079">
    <property type="entry name" value="MetalloPept_cat_dom_sf"/>
</dbReference>
<dbReference type="eggNOG" id="COG5549">
    <property type="taxonomic scope" value="Bacteria"/>
</dbReference>
<dbReference type="GO" id="GO:0030574">
    <property type="term" value="P:collagen catabolic process"/>
    <property type="evidence" value="ECO:0007669"/>
    <property type="project" value="TreeGrafter"/>
</dbReference>
<gene>
    <name evidence="8" type="ordered locus">BMS_2223</name>
</gene>
<reference evidence="9" key="1">
    <citation type="journal article" date="2013" name="ISME J.">
        <title>A small predatory core genome in the divergent marine Bacteriovorax marinus SJ and the terrestrial Bdellovibrio bacteriovorus.</title>
        <authorList>
            <person name="Crossman L.C."/>
            <person name="Chen H."/>
            <person name="Cerdeno-Tarraga A.M."/>
            <person name="Brooks K."/>
            <person name="Quail M.A."/>
            <person name="Pineiro S.A."/>
            <person name="Hobley L."/>
            <person name="Sockett R.E."/>
            <person name="Bentley S.D."/>
            <person name="Parkhill J."/>
            <person name="Williams H.N."/>
            <person name="Stine O.C."/>
        </authorList>
    </citation>
    <scope>NUCLEOTIDE SEQUENCE [LARGE SCALE GENOMIC DNA]</scope>
    <source>
        <strain evidence="9">ATCC BAA-682 / DSM 15412 / SJ</strain>
    </source>
</reference>
<dbReference type="InterPro" id="IPR001818">
    <property type="entry name" value="Pept_M10_metallopeptidase"/>
</dbReference>
<dbReference type="GO" id="GO:0031012">
    <property type="term" value="C:extracellular matrix"/>
    <property type="evidence" value="ECO:0007669"/>
    <property type="project" value="InterPro"/>
</dbReference>
<evidence type="ECO:0000256" key="4">
    <source>
        <dbReference type="ARBA" id="ARBA00022833"/>
    </source>
</evidence>
<evidence type="ECO:0000313" key="9">
    <source>
        <dbReference type="Proteomes" id="UP000008963"/>
    </source>
</evidence>
<dbReference type="AlphaFoldDB" id="E1X455"/>
<dbReference type="PRINTS" id="PR00138">
    <property type="entry name" value="MATRIXIN"/>
</dbReference>
<dbReference type="GO" id="GO:0008270">
    <property type="term" value="F:zinc ion binding"/>
    <property type="evidence" value="ECO:0007669"/>
    <property type="project" value="InterPro"/>
</dbReference>
<evidence type="ECO:0000256" key="5">
    <source>
        <dbReference type="ARBA" id="ARBA00023049"/>
    </source>
</evidence>
<evidence type="ECO:0000256" key="6">
    <source>
        <dbReference type="SAM" id="SignalP"/>
    </source>
</evidence>
<dbReference type="PANTHER" id="PTHR10201">
    <property type="entry name" value="MATRIX METALLOPROTEINASE"/>
    <property type="match status" value="1"/>
</dbReference>
<dbReference type="HOGENOM" id="CLU_1072692_0_0_7"/>
<organism evidence="8 9">
    <name type="scientific">Halobacteriovorax marinus (strain ATCC BAA-682 / DSM 15412 / SJ)</name>
    <name type="common">Bacteriovorax marinus</name>
    <dbReference type="NCBI Taxonomy" id="862908"/>
    <lineage>
        <taxon>Bacteria</taxon>
        <taxon>Pseudomonadati</taxon>
        <taxon>Bdellovibrionota</taxon>
        <taxon>Bacteriovoracia</taxon>
        <taxon>Bacteriovoracales</taxon>
        <taxon>Halobacteriovoraceae</taxon>
        <taxon>Halobacteriovorax</taxon>
    </lineage>
</organism>
<name>E1X455_HALMS</name>
<dbReference type="GO" id="GO:0006508">
    <property type="term" value="P:proteolysis"/>
    <property type="evidence" value="ECO:0007669"/>
    <property type="project" value="UniProtKB-KW"/>
</dbReference>
<protein>
    <recommendedName>
        <fullName evidence="7">Peptidase metallopeptidase domain-containing protein</fullName>
    </recommendedName>
</protein>
<dbReference type="Gene3D" id="3.40.390.10">
    <property type="entry name" value="Collagenase (Catalytic Domain)"/>
    <property type="match status" value="1"/>
</dbReference>
<evidence type="ECO:0000256" key="1">
    <source>
        <dbReference type="ARBA" id="ARBA00022670"/>
    </source>
</evidence>
<dbReference type="PATRIC" id="fig|862908.3.peg.2115"/>
<dbReference type="EMBL" id="FQ312005">
    <property type="protein sequence ID" value="CBW27026.1"/>
    <property type="molecule type" value="Genomic_DNA"/>
</dbReference>
<keyword evidence="6" id="KW-0732">Signal</keyword>
<keyword evidence="5" id="KW-0482">Metalloprotease</keyword>
<dbReference type="GO" id="GO:0004222">
    <property type="term" value="F:metalloendopeptidase activity"/>
    <property type="evidence" value="ECO:0007669"/>
    <property type="project" value="InterPro"/>
</dbReference>
<dbReference type="RefSeq" id="WP_014244804.1">
    <property type="nucleotide sequence ID" value="NC_016620.1"/>
</dbReference>
<dbReference type="PANTHER" id="PTHR10201:SF323">
    <property type="entry name" value="MATRIX METALLOPROTEINASE-21"/>
    <property type="match status" value="1"/>
</dbReference>
<dbReference type="OrthoDB" id="733404at2"/>
<dbReference type="SMART" id="SM00235">
    <property type="entry name" value="ZnMc"/>
    <property type="match status" value="1"/>
</dbReference>
<evidence type="ECO:0000256" key="2">
    <source>
        <dbReference type="ARBA" id="ARBA00022723"/>
    </source>
</evidence>
<evidence type="ECO:0000259" key="7">
    <source>
        <dbReference type="SMART" id="SM00235"/>
    </source>
</evidence>
<dbReference type="KEGG" id="bmx:BMS_2223"/>
<evidence type="ECO:0000256" key="3">
    <source>
        <dbReference type="ARBA" id="ARBA00022801"/>
    </source>
</evidence>
<dbReference type="InterPro" id="IPR021190">
    <property type="entry name" value="Pept_M10A"/>
</dbReference>